<gene>
    <name evidence="7" type="ORF">Anapl_09344</name>
</gene>
<dbReference type="GO" id="GO:0015180">
    <property type="term" value="F:L-alanine transmembrane transporter activity"/>
    <property type="evidence" value="ECO:0007669"/>
    <property type="project" value="TreeGrafter"/>
</dbReference>
<feature type="transmembrane region" description="Helical" evidence="5">
    <location>
        <begin position="27"/>
        <end position="51"/>
    </location>
</feature>
<dbReference type="AlphaFoldDB" id="R0M1J0"/>
<feature type="transmembrane region" description="Helical" evidence="5">
    <location>
        <begin position="175"/>
        <end position="196"/>
    </location>
</feature>
<proteinExistence type="predicted"/>
<keyword evidence="8" id="KW-1185">Reference proteome</keyword>
<evidence type="ECO:0000256" key="4">
    <source>
        <dbReference type="ARBA" id="ARBA00023136"/>
    </source>
</evidence>
<feature type="non-terminal residue" evidence="7">
    <location>
        <position position="415"/>
    </location>
</feature>
<feature type="transmembrane region" description="Helical" evidence="5">
    <location>
        <begin position="146"/>
        <end position="163"/>
    </location>
</feature>
<name>R0M1J0_ANAPL</name>
<evidence type="ECO:0000259" key="6">
    <source>
        <dbReference type="Pfam" id="PF01490"/>
    </source>
</evidence>
<sequence>WYQTLIHLLKGNIGTGLLGLPLALKNAGILLGPLSLLVMGIVAVHCMSILVKCAHHFCYRFQKQFVDYGGAVMYGLESTPSAWLRTHAVWGRRVVGLFLILTQLGFCCVYFVFLADNLRQVVSAANDTTTDCNSNRTVALTPTMDSRLYMLSLLPFVVLLSFIQNLKVLSIFSMLANVAMLVSLVVIYQYIVRVRVLSLQIPVVYGVLGLWSDPCALWGAGVVLVWENCCSILLLSQVLPLENKMKNPRQFPVILYVGMTIVTILYISLSVLGYLRFGASIQASITLNLPNCWLYQAVKLLFSFGIFFTYAVQFYVPAEIIIPPLVARVSERWGWVVNLLLRVALVSVTCVLAILIPRLDIVISLVGSVSSSALALIFPPLLEIATYYVEGMHPLLIAKDVAISLIGFVGFVVGT</sequence>
<feature type="transmembrane region" description="Helical" evidence="5">
    <location>
        <begin position="394"/>
        <end position="413"/>
    </location>
</feature>
<comment type="subcellular location">
    <subcellularLocation>
        <location evidence="1">Membrane</location>
        <topology evidence="1">Multi-pass membrane protein</topology>
    </subcellularLocation>
</comment>
<feature type="domain" description="Amino acid transporter transmembrane" evidence="6">
    <location>
        <begin position="1"/>
        <end position="414"/>
    </location>
</feature>
<keyword evidence="2 5" id="KW-0812">Transmembrane</keyword>
<reference evidence="8" key="1">
    <citation type="journal article" date="2013" name="Nat. Genet.">
        <title>The duck genome and transcriptome provide insight into an avian influenza virus reservoir species.</title>
        <authorList>
            <person name="Huang Y."/>
            <person name="Li Y."/>
            <person name="Burt D.W."/>
            <person name="Chen H."/>
            <person name="Zhang Y."/>
            <person name="Qian W."/>
            <person name="Kim H."/>
            <person name="Gan S."/>
            <person name="Zhao Y."/>
            <person name="Li J."/>
            <person name="Yi K."/>
            <person name="Feng H."/>
            <person name="Zhu P."/>
            <person name="Li B."/>
            <person name="Liu Q."/>
            <person name="Fairley S."/>
            <person name="Magor K.E."/>
            <person name="Du Z."/>
            <person name="Hu X."/>
            <person name="Goodman L."/>
            <person name="Tafer H."/>
            <person name="Vignal A."/>
            <person name="Lee T."/>
            <person name="Kim K.W."/>
            <person name="Sheng Z."/>
            <person name="An Y."/>
            <person name="Searle S."/>
            <person name="Herrero J."/>
            <person name="Groenen M.A."/>
            <person name="Crooijmans R.P."/>
            <person name="Faraut T."/>
            <person name="Cai Q."/>
            <person name="Webster R.G."/>
            <person name="Aldridge J.R."/>
            <person name="Warren W.C."/>
            <person name="Bartschat S."/>
            <person name="Kehr S."/>
            <person name="Marz M."/>
            <person name="Stadler P.F."/>
            <person name="Smith J."/>
            <person name="Kraus R.H."/>
            <person name="Zhao Y."/>
            <person name="Ren L."/>
            <person name="Fei J."/>
            <person name="Morisson M."/>
            <person name="Kaiser P."/>
            <person name="Griffin D.K."/>
            <person name="Rao M."/>
            <person name="Pitel F."/>
            <person name="Wang J."/>
            <person name="Li N."/>
        </authorList>
    </citation>
    <scope>NUCLEOTIDE SEQUENCE [LARGE SCALE GENOMIC DNA]</scope>
</reference>
<keyword evidence="3 5" id="KW-1133">Transmembrane helix</keyword>
<evidence type="ECO:0000256" key="5">
    <source>
        <dbReference type="SAM" id="Phobius"/>
    </source>
</evidence>
<dbReference type="GO" id="GO:0015193">
    <property type="term" value="F:L-proline transmembrane transporter activity"/>
    <property type="evidence" value="ECO:0007669"/>
    <property type="project" value="TreeGrafter"/>
</dbReference>
<feature type="transmembrane region" description="Helical" evidence="5">
    <location>
        <begin position="333"/>
        <end position="355"/>
    </location>
</feature>
<protein>
    <submittedName>
        <fullName evidence="7">Proton-coupled amino acid transporter 1</fullName>
    </submittedName>
</protein>
<dbReference type="InterPro" id="IPR013057">
    <property type="entry name" value="AA_transpt_TM"/>
</dbReference>
<feature type="transmembrane region" description="Helical" evidence="5">
    <location>
        <begin position="361"/>
        <end position="382"/>
    </location>
</feature>
<keyword evidence="4 5" id="KW-0472">Membrane</keyword>
<dbReference type="Pfam" id="PF01490">
    <property type="entry name" value="Aa_trans"/>
    <property type="match status" value="1"/>
</dbReference>
<dbReference type="EMBL" id="KB742482">
    <property type="protein sequence ID" value="EOB07940.1"/>
    <property type="molecule type" value="Genomic_DNA"/>
</dbReference>
<evidence type="ECO:0000313" key="7">
    <source>
        <dbReference type="EMBL" id="EOB07940.1"/>
    </source>
</evidence>
<feature type="non-terminal residue" evidence="7">
    <location>
        <position position="1"/>
    </location>
</feature>
<feature type="transmembrane region" description="Helical" evidence="5">
    <location>
        <begin position="94"/>
        <end position="113"/>
    </location>
</feature>
<evidence type="ECO:0000256" key="1">
    <source>
        <dbReference type="ARBA" id="ARBA00004141"/>
    </source>
</evidence>
<organism evidence="7 8">
    <name type="scientific">Anas platyrhynchos</name>
    <name type="common">Mallard</name>
    <name type="synonym">Anas boschas</name>
    <dbReference type="NCBI Taxonomy" id="8839"/>
    <lineage>
        <taxon>Eukaryota</taxon>
        <taxon>Metazoa</taxon>
        <taxon>Chordata</taxon>
        <taxon>Craniata</taxon>
        <taxon>Vertebrata</taxon>
        <taxon>Euteleostomi</taxon>
        <taxon>Archelosauria</taxon>
        <taxon>Archosauria</taxon>
        <taxon>Dinosauria</taxon>
        <taxon>Saurischia</taxon>
        <taxon>Theropoda</taxon>
        <taxon>Coelurosauria</taxon>
        <taxon>Aves</taxon>
        <taxon>Neognathae</taxon>
        <taxon>Galloanserae</taxon>
        <taxon>Anseriformes</taxon>
        <taxon>Anatidae</taxon>
        <taxon>Anatinae</taxon>
        <taxon>Anas</taxon>
    </lineage>
</organism>
<dbReference type="PANTHER" id="PTHR22950">
    <property type="entry name" value="AMINO ACID TRANSPORTER"/>
    <property type="match status" value="1"/>
</dbReference>
<dbReference type="Proteomes" id="UP000296049">
    <property type="component" value="Unassembled WGS sequence"/>
</dbReference>
<dbReference type="PANTHER" id="PTHR22950:SF188">
    <property type="entry name" value="PROTON-COUPLED AMINO ACID TRANSPORTER 1"/>
    <property type="match status" value="1"/>
</dbReference>
<accession>R0M1J0</accession>
<dbReference type="GO" id="GO:0005774">
    <property type="term" value="C:vacuolar membrane"/>
    <property type="evidence" value="ECO:0007669"/>
    <property type="project" value="TreeGrafter"/>
</dbReference>
<feature type="transmembrane region" description="Helical" evidence="5">
    <location>
        <begin position="253"/>
        <end position="273"/>
    </location>
</feature>
<dbReference type="GO" id="GO:0005280">
    <property type="term" value="F:amino acid:proton symporter activity"/>
    <property type="evidence" value="ECO:0007669"/>
    <property type="project" value="TreeGrafter"/>
</dbReference>
<evidence type="ECO:0000313" key="8">
    <source>
        <dbReference type="Proteomes" id="UP000296049"/>
    </source>
</evidence>
<feature type="transmembrane region" description="Helical" evidence="5">
    <location>
        <begin position="293"/>
        <end position="312"/>
    </location>
</feature>
<dbReference type="GO" id="GO:0015187">
    <property type="term" value="F:glycine transmembrane transporter activity"/>
    <property type="evidence" value="ECO:0007669"/>
    <property type="project" value="TreeGrafter"/>
</dbReference>
<evidence type="ECO:0000256" key="3">
    <source>
        <dbReference type="ARBA" id="ARBA00022989"/>
    </source>
</evidence>
<evidence type="ECO:0000256" key="2">
    <source>
        <dbReference type="ARBA" id="ARBA00022692"/>
    </source>
</evidence>